<comment type="caution">
    <text evidence="1">The sequence shown here is derived from an EMBL/GenBank/DDBJ whole genome shotgun (WGS) entry which is preliminary data.</text>
</comment>
<evidence type="ECO:0000313" key="1">
    <source>
        <dbReference type="EMBL" id="MDH4622667.1"/>
    </source>
</evidence>
<dbReference type="RefSeq" id="WP_044310880.1">
    <property type="nucleotide sequence ID" value="NZ_JAFFRY010000090.1"/>
</dbReference>
<reference evidence="1" key="1">
    <citation type="submission" date="2021-02" db="EMBL/GenBank/DDBJ databases">
        <title>Genome analysis of blister spot of apple pathogen from New York area.</title>
        <authorList>
            <person name="Kandel P."/>
            <person name="Hockett K.L."/>
            <person name="Santander R."/>
            <person name="Acimovic S."/>
        </authorList>
    </citation>
    <scope>NUCLEOTIDE SEQUENCE</scope>
    <source>
        <strain evidence="1">PSP1</strain>
    </source>
</reference>
<name>A0A3M3MJP7_PSESX</name>
<accession>A0A3M3MJP7</accession>
<dbReference type="EMBL" id="JAFFRZ010000001">
    <property type="protein sequence ID" value="MDH4622667.1"/>
    <property type="molecule type" value="Genomic_DNA"/>
</dbReference>
<dbReference type="AlphaFoldDB" id="A0A3M3MJP7"/>
<gene>
    <name evidence="1" type="ORF">JW322_13030</name>
</gene>
<sequence>MNFHCWRIVPITFVALICLGGCKGHFKFSDDQYRALGSPEPTGRLDVLRQDSIPQKQMSTPHAFSIAALRQDFQE</sequence>
<evidence type="ECO:0000313" key="2">
    <source>
        <dbReference type="Proteomes" id="UP001162155"/>
    </source>
</evidence>
<dbReference type="Proteomes" id="UP001162155">
    <property type="component" value="Unassembled WGS sequence"/>
</dbReference>
<organism evidence="1 2">
    <name type="scientific">Pseudomonas syringae pv. papulans</name>
    <dbReference type="NCBI Taxonomy" id="83963"/>
    <lineage>
        <taxon>Bacteria</taxon>
        <taxon>Pseudomonadati</taxon>
        <taxon>Pseudomonadota</taxon>
        <taxon>Gammaproteobacteria</taxon>
        <taxon>Pseudomonadales</taxon>
        <taxon>Pseudomonadaceae</taxon>
        <taxon>Pseudomonas</taxon>
        <taxon>Pseudomonas syringae</taxon>
    </lineage>
</organism>
<proteinExistence type="predicted"/>
<evidence type="ECO:0008006" key="3">
    <source>
        <dbReference type="Google" id="ProtNLM"/>
    </source>
</evidence>
<protein>
    <recommendedName>
        <fullName evidence="3">Type VI secretion protein</fullName>
    </recommendedName>
</protein>